<protein>
    <submittedName>
        <fullName evidence="1">Uncharacterized protein</fullName>
    </submittedName>
</protein>
<comment type="caution">
    <text evidence="1">The sequence shown here is derived from an EMBL/GenBank/DDBJ whole genome shotgun (WGS) entry which is preliminary data.</text>
</comment>
<name>A0A7Y0EIT1_9CLOT</name>
<sequence length="196" mass="23324">MDFPTLYIITVDYSINGHNYKLYQIDKMVEFMHRKISNSSKECAKLLTWIEICDVAMTYYSNCFYELYGKQIGNIENLNLNDSIFKYIHSDILYDEEEIRDMFVYFLMLLNKFEKMDFNKGYIYCRKIFMDTCDKLKNESEYNSFISSLLFNKQIDKKIYTIDDVDLMAGSEFEIFVGELFKEMGYKTIVTKASGD</sequence>
<gene>
    <name evidence="1" type="ORF">HBE96_16155</name>
</gene>
<dbReference type="EMBL" id="JABBNI010000036">
    <property type="protein sequence ID" value="NMM64161.1"/>
    <property type="molecule type" value="Genomic_DNA"/>
</dbReference>
<accession>A0A7Y0EIT1</accession>
<reference evidence="1 2" key="2">
    <citation type="submission" date="2020-06" db="EMBL/GenBank/DDBJ databases">
        <title>Complete Genome Sequence of Clostridium muelleri sp. nov. P21T, an Acid-Alcohol Producing Acetogen Isolated from Old Hay.</title>
        <authorList>
            <person name="Duncan K.E."/>
            <person name="Tanner R.S."/>
        </authorList>
    </citation>
    <scope>NUCLEOTIDE SEQUENCE [LARGE SCALE GENOMIC DNA]</scope>
    <source>
        <strain evidence="1 2">P21</strain>
    </source>
</reference>
<keyword evidence="2" id="KW-1185">Reference proteome</keyword>
<organism evidence="1 2">
    <name type="scientific">Clostridium muellerianum</name>
    <dbReference type="NCBI Taxonomy" id="2716538"/>
    <lineage>
        <taxon>Bacteria</taxon>
        <taxon>Bacillati</taxon>
        <taxon>Bacillota</taxon>
        <taxon>Clostridia</taxon>
        <taxon>Eubacteriales</taxon>
        <taxon>Clostridiaceae</taxon>
        <taxon>Clostridium</taxon>
    </lineage>
</organism>
<evidence type="ECO:0000313" key="1">
    <source>
        <dbReference type="EMBL" id="NMM64161.1"/>
    </source>
</evidence>
<proteinExistence type="predicted"/>
<dbReference type="Proteomes" id="UP000537131">
    <property type="component" value="Unassembled WGS sequence"/>
</dbReference>
<dbReference type="AlphaFoldDB" id="A0A7Y0EIT1"/>
<evidence type="ECO:0000313" key="2">
    <source>
        <dbReference type="Proteomes" id="UP000537131"/>
    </source>
</evidence>
<dbReference type="RefSeq" id="WP_169298764.1">
    <property type="nucleotide sequence ID" value="NZ_JABBNI010000036.1"/>
</dbReference>
<reference evidence="1 2" key="1">
    <citation type="submission" date="2020-04" db="EMBL/GenBank/DDBJ databases">
        <authorList>
            <person name="Doyle D.A."/>
        </authorList>
    </citation>
    <scope>NUCLEOTIDE SEQUENCE [LARGE SCALE GENOMIC DNA]</scope>
    <source>
        <strain evidence="1 2">P21</strain>
    </source>
</reference>